<dbReference type="GO" id="GO:0046872">
    <property type="term" value="F:metal ion binding"/>
    <property type="evidence" value="ECO:0007669"/>
    <property type="project" value="UniProtKB-KW"/>
</dbReference>
<evidence type="ECO:0000256" key="2">
    <source>
        <dbReference type="ARBA" id="ARBA00022801"/>
    </source>
</evidence>
<keyword evidence="3" id="KW-0479">Metal-binding</keyword>
<keyword evidence="6" id="KW-1185">Reference proteome</keyword>
<feature type="domain" description="Peptidase M20 dimerisation" evidence="4">
    <location>
        <begin position="191"/>
        <end position="280"/>
    </location>
</feature>
<feature type="binding site" evidence="3">
    <location>
        <position position="139"/>
    </location>
    <ligand>
        <name>Mn(2+)</name>
        <dbReference type="ChEBI" id="CHEBI:29035"/>
        <label>2</label>
    </ligand>
</feature>
<proteinExistence type="inferred from homology"/>
<evidence type="ECO:0000256" key="1">
    <source>
        <dbReference type="ARBA" id="ARBA00006153"/>
    </source>
</evidence>
<comment type="caution">
    <text evidence="5">The sequence shown here is derived from an EMBL/GenBank/DDBJ whole genome shotgun (WGS) entry which is preliminary data.</text>
</comment>
<dbReference type="EMBL" id="NOJY02000029">
    <property type="protein sequence ID" value="RDY26329.1"/>
    <property type="molecule type" value="Genomic_DNA"/>
</dbReference>
<dbReference type="Pfam" id="PF01546">
    <property type="entry name" value="Peptidase_M20"/>
    <property type="match status" value="1"/>
</dbReference>
<name>A0A371J0N5_9FIRM</name>
<feature type="binding site" evidence="3">
    <location>
        <position position="103"/>
    </location>
    <ligand>
        <name>Mn(2+)</name>
        <dbReference type="ChEBI" id="CHEBI:29035"/>
        <label>2</label>
    </ligand>
</feature>
<keyword evidence="3" id="KW-0464">Manganese</keyword>
<dbReference type="SUPFAM" id="SSF55031">
    <property type="entry name" value="Bacterial exopeptidase dimerisation domain"/>
    <property type="match status" value="1"/>
</dbReference>
<evidence type="ECO:0000313" key="6">
    <source>
        <dbReference type="Proteomes" id="UP000215694"/>
    </source>
</evidence>
<dbReference type="FunFam" id="3.30.70.360:FF:000014">
    <property type="entry name" value="N-acyl-L-amino acid amidohydrolase"/>
    <property type="match status" value="1"/>
</dbReference>
<dbReference type="Proteomes" id="UP000215694">
    <property type="component" value="Unassembled WGS sequence"/>
</dbReference>
<dbReference type="Gene3D" id="3.30.70.360">
    <property type="match status" value="1"/>
</dbReference>
<dbReference type="PANTHER" id="PTHR11014">
    <property type="entry name" value="PEPTIDASE M20 FAMILY MEMBER"/>
    <property type="match status" value="1"/>
</dbReference>
<sequence>MVGKVKTLSEKYYERTKDIRHLIHMYPEDGYKEHKTSKIIIDELEKMNIKVTKNVAKTGVVGLIEGKYPGKTVLLRADMDALKLDEKADVEYKSKIPGMMHACGHDGHVAGLLGAAMILNDLKDELHGKVKLVFQPAEERDGGAKPMIEEGVLENPNVDAVFGAHLWGALKEGQVHVKHGAMMAAPDIFVFKIIGVGGHGSTPHQGIDPIVLTCQVINTIQTIVSRKTNPLNPIVISCGRIQGGDCHNVIPNEVEVEGTIRTFTQEDRELVPKLMEDIIRGITSCQGASYEFYYEAKYPALINDSKMTDLVKESVGKIIGSENVFELREATMGAEDFAFFTQKVPGSFFFVGIAKDDQKPVLHHNPYFRWEDKNIKILSQSLSQVAVDFLNK</sequence>
<dbReference type="InterPro" id="IPR036264">
    <property type="entry name" value="Bact_exopeptidase_dim_dom"/>
</dbReference>
<dbReference type="InterPro" id="IPR017439">
    <property type="entry name" value="Amidohydrolase"/>
</dbReference>
<protein>
    <submittedName>
        <fullName evidence="5">Amidohydrolase</fullName>
    </submittedName>
</protein>
<dbReference type="OrthoDB" id="9776731at2"/>
<gene>
    <name evidence="5" type="ORF">CHL78_013810</name>
</gene>
<dbReference type="Pfam" id="PF07687">
    <property type="entry name" value="M20_dimer"/>
    <property type="match status" value="1"/>
</dbReference>
<dbReference type="PIRSF" id="PIRSF005962">
    <property type="entry name" value="Pept_M20D_amidohydro"/>
    <property type="match status" value="1"/>
</dbReference>
<dbReference type="RefSeq" id="WP_094366476.1">
    <property type="nucleotide sequence ID" value="NZ_NOJY02000029.1"/>
</dbReference>
<organism evidence="5 6">
    <name type="scientific">Romboutsia weinsteinii</name>
    <dbReference type="NCBI Taxonomy" id="2020949"/>
    <lineage>
        <taxon>Bacteria</taxon>
        <taxon>Bacillati</taxon>
        <taxon>Bacillota</taxon>
        <taxon>Clostridia</taxon>
        <taxon>Peptostreptococcales</taxon>
        <taxon>Peptostreptococcaceae</taxon>
        <taxon>Romboutsia</taxon>
    </lineage>
</organism>
<feature type="binding site" evidence="3">
    <location>
        <position position="364"/>
    </location>
    <ligand>
        <name>Mn(2+)</name>
        <dbReference type="ChEBI" id="CHEBI:29035"/>
        <label>2</label>
    </ligand>
</feature>
<comment type="cofactor">
    <cofactor evidence="3">
        <name>Mn(2+)</name>
        <dbReference type="ChEBI" id="CHEBI:29035"/>
    </cofactor>
    <text evidence="3">The Mn(2+) ion enhances activity.</text>
</comment>
<dbReference type="GO" id="GO:0016787">
    <property type="term" value="F:hydrolase activity"/>
    <property type="evidence" value="ECO:0007669"/>
    <property type="project" value="UniProtKB-KW"/>
</dbReference>
<dbReference type="PANTHER" id="PTHR11014:SF63">
    <property type="entry name" value="METALLOPEPTIDASE, PUTATIVE (AFU_ORTHOLOGUE AFUA_6G09600)-RELATED"/>
    <property type="match status" value="1"/>
</dbReference>
<reference evidence="5 6" key="1">
    <citation type="journal article" date="2017" name="Genome Announc.">
        <title>Draft Genome Sequence of Romboutsia weinsteinii sp. nov. Strain CCRI-19649(T) Isolated from Surface Water.</title>
        <authorList>
            <person name="Maheux A.F."/>
            <person name="Boudreau D.K."/>
            <person name="Berube E."/>
            <person name="Boissinot M."/>
            <person name="Cantin P."/>
            <person name="Raymond F."/>
            <person name="Corbeil J."/>
            <person name="Omar R.F."/>
            <person name="Bergeron M.G."/>
        </authorList>
    </citation>
    <scope>NUCLEOTIDE SEQUENCE [LARGE SCALE GENOMIC DNA]</scope>
    <source>
        <strain evidence="5 6">CCRI-19649</strain>
    </source>
</reference>
<accession>A0A371J0N5</accession>
<evidence type="ECO:0000259" key="4">
    <source>
        <dbReference type="Pfam" id="PF07687"/>
    </source>
</evidence>
<evidence type="ECO:0000313" key="5">
    <source>
        <dbReference type="EMBL" id="RDY26329.1"/>
    </source>
</evidence>
<dbReference type="InterPro" id="IPR002933">
    <property type="entry name" value="Peptidase_M20"/>
</dbReference>
<dbReference type="InterPro" id="IPR011650">
    <property type="entry name" value="Peptidase_M20_dimer"/>
</dbReference>
<dbReference type="SUPFAM" id="SSF53187">
    <property type="entry name" value="Zn-dependent exopeptidases"/>
    <property type="match status" value="1"/>
</dbReference>
<feature type="binding site" evidence="3">
    <location>
        <position position="105"/>
    </location>
    <ligand>
        <name>Mn(2+)</name>
        <dbReference type="ChEBI" id="CHEBI:29035"/>
        <label>2</label>
    </ligand>
</feature>
<evidence type="ECO:0000256" key="3">
    <source>
        <dbReference type="PIRSR" id="PIRSR005962-1"/>
    </source>
</evidence>
<feature type="binding site" evidence="3">
    <location>
        <position position="165"/>
    </location>
    <ligand>
        <name>Mn(2+)</name>
        <dbReference type="ChEBI" id="CHEBI:29035"/>
        <label>2</label>
    </ligand>
</feature>
<keyword evidence="2 5" id="KW-0378">Hydrolase</keyword>
<dbReference type="AlphaFoldDB" id="A0A371J0N5"/>
<comment type="similarity">
    <text evidence="1">Belongs to the peptidase M20 family.</text>
</comment>
<dbReference type="Gene3D" id="3.40.630.10">
    <property type="entry name" value="Zn peptidases"/>
    <property type="match status" value="1"/>
</dbReference>
<dbReference type="NCBIfam" id="TIGR01891">
    <property type="entry name" value="amidohydrolases"/>
    <property type="match status" value="1"/>
</dbReference>